<dbReference type="EMBL" id="JACJQL010000004">
    <property type="protein sequence ID" value="MBD2250653.1"/>
    <property type="molecule type" value="Genomic_DNA"/>
</dbReference>
<sequence length="348" mass="40037">MINNHDNTHKMRLLLPESIWLEPEHFDSAKNASEQVIGELKQWKTYLNALASLGFTKWLKEHLPEQIIKQNNQIIDNFTHIQLGEFKFCLIVTEHLLDELVNIPEDNIIKPEATAHLYVVVEVLEEQAELVLRGILRYDQLVSYRDRMNLQPTTGGYQLPLGEFDPEPNHILFYCRFLDANAIPLPVLTTVNNEDNLIQFLPKTKTKLSQWLRGIFLDEWQSIAALINPDINLALNIRNNADSIKRGKIINLEMQLGNYPVVMLVNIKEEAEEKLRVLIQLHPSGETKFLQPNLKLTLLSKAGKSLCEVISRSQDSYIQLNPFHGEVGKQFTIEVSLDNISIKENFEL</sequence>
<dbReference type="Proteomes" id="UP000621307">
    <property type="component" value="Unassembled WGS sequence"/>
</dbReference>
<comment type="caution">
    <text evidence="1">The sequence shown here is derived from an EMBL/GenBank/DDBJ whole genome shotgun (WGS) entry which is preliminary data.</text>
</comment>
<accession>A0ABR8BA08</accession>
<proteinExistence type="predicted"/>
<evidence type="ECO:0000313" key="2">
    <source>
        <dbReference type="Proteomes" id="UP000621307"/>
    </source>
</evidence>
<gene>
    <name evidence="1" type="ORF">H6G14_04925</name>
</gene>
<name>A0ABR8BA08_9NOSO</name>
<keyword evidence="2" id="KW-1185">Reference proteome</keyword>
<dbReference type="RefSeq" id="WP_190566012.1">
    <property type="nucleotide sequence ID" value="NZ_JACJQL010000004.1"/>
</dbReference>
<evidence type="ECO:0000313" key="1">
    <source>
        <dbReference type="EMBL" id="MBD2250653.1"/>
    </source>
</evidence>
<dbReference type="Pfam" id="PF08852">
    <property type="entry name" value="DUF1822"/>
    <property type="match status" value="1"/>
</dbReference>
<dbReference type="InterPro" id="IPR014951">
    <property type="entry name" value="DUF1822"/>
</dbReference>
<protein>
    <submittedName>
        <fullName evidence="1">DUF1822 family protein</fullName>
    </submittedName>
</protein>
<reference evidence="1 2" key="1">
    <citation type="journal article" date="2020" name="ISME J.">
        <title>Comparative genomics reveals insights into cyanobacterial evolution and habitat adaptation.</title>
        <authorList>
            <person name="Chen M.Y."/>
            <person name="Teng W.K."/>
            <person name="Zhao L."/>
            <person name="Hu C.X."/>
            <person name="Zhou Y.K."/>
            <person name="Han B.P."/>
            <person name="Song L.R."/>
            <person name="Shu W.S."/>
        </authorList>
    </citation>
    <scope>NUCLEOTIDE SEQUENCE [LARGE SCALE GENOMIC DNA]</scope>
    <source>
        <strain evidence="1 2">FACHB-3921</strain>
    </source>
</reference>
<organism evidence="1 2">
    <name type="scientific">Nostoc parmelioides FACHB-3921</name>
    <dbReference type="NCBI Taxonomy" id="2692909"/>
    <lineage>
        <taxon>Bacteria</taxon>
        <taxon>Bacillati</taxon>
        <taxon>Cyanobacteriota</taxon>
        <taxon>Cyanophyceae</taxon>
        <taxon>Nostocales</taxon>
        <taxon>Nostocaceae</taxon>
        <taxon>Nostoc</taxon>
    </lineage>
</organism>